<accession>A0ABS2QUV0</accession>
<name>A0ABS2QUV0_9BACI</name>
<dbReference type="EMBL" id="JAFBFC010000003">
    <property type="protein sequence ID" value="MBM7703175.1"/>
    <property type="molecule type" value="Genomic_DNA"/>
</dbReference>
<organism evidence="1 2">
    <name type="scientific">Priestia iocasae</name>
    <dbReference type="NCBI Taxonomy" id="2291674"/>
    <lineage>
        <taxon>Bacteria</taxon>
        <taxon>Bacillati</taxon>
        <taxon>Bacillota</taxon>
        <taxon>Bacilli</taxon>
        <taxon>Bacillales</taxon>
        <taxon>Bacillaceae</taxon>
        <taxon>Priestia</taxon>
    </lineage>
</organism>
<dbReference type="RefSeq" id="WP_205186724.1">
    <property type="nucleotide sequence ID" value="NZ_JAFBFC010000003.1"/>
</dbReference>
<dbReference type="Proteomes" id="UP000809829">
    <property type="component" value="Unassembled WGS sequence"/>
</dbReference>
<reference evidence="1 2" key="1">
    <citation type="submission" date="2021-01" db="EMBL/GenBank/DDBJ databases">
        <title>Genomic Encyclopedia of Type Strains, Phase IV (KMG-IV): sequencing the most valuable type-strain genomes for metagenomic binning, comparative biology and taxonomic classification.</title>
        <authorList>
            <person name="Goeker M."/>
        </authorList>
    </citation>
    <scope>NUCLEOTIDE SEQUENCE [LARGE SCALE GENOMIC DNA]</scope>
    <source>
        <strain evidence="1 2">DSM 104297</strain>
    </source>
</reference>
<sequence>MGEKKKPKYKIGDTIVITIYGTVGTITDIKVMDGLFVYEVNHSDGLFLEDTIQLLEDYNGQVLIQERVDLEYKFFFGDIVQVFNYGKELFKVIGIRTEVWRYQEDAWEDIVYELSRITDGEWLEASEEELTLMAPHEEAERYMQSISMLYLGKEIQKTELLPAMKKQNGYEKEETRLMKERDEIIDGLLDVYNDYKVLYELFQDEEYAEVMNLVLKHLRKIIDQSSDKL</sequence>
<evidence type="ECO:0000313" key="1">
    <source>
        <dbReference type="EMBL" id="MBM7703175.1"/>
    </source>
</evidence>
<gene>
    <name evidence="1" type="ORF">JOC83_002022</name>
</gene>
<proteinExistence type="predicted"/>
<evidence type="ECO:0000313" key="2">
    <source>
        <dbReference type="Proteomes" id="UP000809829"/>
    </source>
</evidence>
<keyword evidence="2" id="KW-1185">Reference proteome</keyword>
<evidence type="ECO:0008006" key="3">
    <source>
        <dbReference type="Google" id="ProtNLM"/>
    </source>
</evidence>
<protein>
    <recommendedName>
        <fullName evidence="3">YodN</fullName>
    </recommendedName>
</protein>
<comment type="caution">
    <text evidence="1">The sequence shown here is derived from an EMBL/GenBank/DDBJ whole genome shotgun (WGS) entry which is preliminary data.</text>
</comment>